<feature type="chain" id="PRO_5001983731" description="Epoxide hydrolase" evidence="8">
    <location>
        <begin position="19"/>
        <end position="463"/>
    </location>
</feature>
<keyword evidence="8" id="KW-0732">Signal</keyword>
<evidence type="ECO:0000256" key="2">
    <source>
        <dbReference type="ARBA" id="ARBA00004111"/>
    </source>
</evidence>
<dbReference type="EMBL" id="GBXI01000049">
    <property type="protein sequence ID" value="JAD14243.1"/>
    <property type="molecule type" value="Transcribed_RNA"/>
</dbReference>
<comment type="catalytic activity">
    <reaction evidence="1 6">
        <text>1-(4-methoxyphenyl)-N-methyl-N-[(3-methyloxetan-3-yl)methyl]methanamine + H2O = 2-{[(4-methoxybenzyl)(methyl)amino]methyl}-2-methylpropane-1,3-diol</text>
        <dbReference type="Rhea" id="RHEA:55764"/>
        <dbReference type="ChEBI" id="CHEBI:15377"/>
        <dbReference type="ChEBI" id="CHEBI:139161"/>
        <dbReference type="ChEBI" id="CHEBI:139164"/>
        <dbReference type="EC" id="3.3.2.9"/>
    </reaction>
</comment>
<dbReference type="GO" id="GO:0005789">
    <property type="term" value="C:endoplasmic reticulum membrane"/>
    <property type="evidence" value="ECO:0007669"/>
    <property type="project" value="UniProtKB-SubCell"/>
</dbReference>
<comment type="function">
    <text evidence="6">Catalyzes juvenile hormone hydrolysis.</text>
</comment>
<evidence type="ECO:0000259" key="9">
    <source>
        <dbReference type="Pfam" id="PF06441"/>
    </source>
</evidence>
<comment type="similarity">
    <text evidence="3 6">Belongs to the peptidase S33 family.</text>
</comment>
<comment type="catalytic activity">
    <reaction evidence="6">
        <text>cis-stilbene oxide + H2O = (1R,2R)-hydrobenzoin</text>
        <dbReference type="Rhea" id="RHEA:23900"/>
        <dbReference type="ChEBI" id="CHEBI:15377"/>
        <dbReference type="ChEBI" id="CHEBI:50004"/>
        <dbReference type="ChEBI" id="CHEBI:50014"/>
        <dbReference type="EC" id="3.3.2.9"/>
    </reaction>
</comment>
<evidence type="ECO:0000256" key="1">
    <source>
        <dbReference type="ARBA" id="ARBA00000221"/>
    </source>
</evidence>
<dbReference type="InterPro" id="IPR029058">
    <property type="entry name" value="AB_hydrolase_fold"/>
</dbReference>
<dbReference type="GO" id="GO:0097176">
    <property type="term" value="P:epoxide metabolic process"/>
    <property type="evidence" value="ECO:0007669"/>
    <property type="project" value="TreeGrafter"/>
</dbReference>
<evidence type="ECO:0000256" key="5">
    <source>
        <dbReference type="ARBA" id="ARBA00022801"/>
    </source>
</evidence>
<dbReference type="Gene3D" id="3.40.50.1820">
    <property type="entry name" value="alpha/beta hydrolase"/>
    <property type="match status" value="1"/>
</dbReference>
<comment type="subcellular location">
    <subcellularLocation>
        <location evidence="6">Endoplasmic reticulum membrane</location>
    </subcellularLocation>
    <subcellularLocation>
        <location evidence="2">Microsome membrane</location>
        <topology evidence="2">Single-pass membrane protein</topology>
    </subcellularLocation>
</comment>
<dbReference type="PIRSF" id="PIRSF001112">
    <property type="entry name" value="Epoxide_hydrolase"/>
    <property type="match status" value="1"/>
</dbReference>
<evidence type="ECO:0000313" key="10">
    <source>
        <dbReference type="EMBL" id="JAD14243.1"/>
    </source>
</evidence>
<dbReference type="OrthoDB" id="7130006at2759"/>
<keyword evidence="5 6" id="KW-0378">Hydrolase</keyword>
<dbReference type="SUPFAM" id="SSF53474">
    <property type="entry name" value="alpha/beta-Hydrolases"/>
    <property type="match status" value="1"/>
</dbReference>
<accession>A0A0A1XTL2</accession>
<dbReference type="PRINTS" id="PR00412">
    <property type="entry name" value="EPOXHYDRLASE"/>
</dbReference>
<reference evidence="10" key="2">
    <citation type="journal article" date="2015" name="Gigascience">
        <title>Reconstructing a comprehensive transcriptome assembly of a white-pupal translocated strain of the pest fruit fly Bactrocera cucurbitae.</title>
        <authorList>
            <person name="Sim S.B."/>
            <person name="Calla B."/>
            <person name="Hall B."/>
            <person name="DeRego T."/>
            <person name="Geib S.M."/>
        </authorList>
    </citation>
    <scope>NUCLEOTIDE SEQUENCE</scope>
</reference>
<evidence type="ECO:0000256" key="8">
    <source>
        <dbReference type="SAM" id="SignalP"/>
    </source>
</evidence>
<dbReference type="PANTHER" id="PTHR21661:SF35">
    <property type="entry name" value="EPOXIDE HYDROLASE"/>
    <property type="match status" value="1"/>
</dbReference>
<dbReference type="GeneID" id="105221307"/>
<sequence>MGALRILVVVLAIIAGMSYHKYLELTRSAPIPELNDSEYWGPGSAAKYKENAAIKAYDISVKPQLIEDLKRQLSRPLVLHEPLEGIGFQYGFNSKYLEKVVAYWRDTYLPKWGEREAFLKQFPHYETQIQGLHVHFIHVKPKSTEGKKVLPLLLIHGWPGSVREFYKLIPLLTKPNPKSEYVFEVIAPSLPGYGWSQGASKVNFGPAQMSLVLRNLMLRLGHEKFLVQGGDWGSLLGANIAVLSPQNVLGYHSNFCSTNHPMVHLYKFLRIWFPSFVVNEEHKPFFKPFGEELSYLLEESGYAHIQGSKPDTIGTTLSQNPVGLAAYILEKFSTWTNPAYRKLEDGGLTKRFTLDELLDNVMIYYITNSITTSQRLYSEAFSFAQMGLNLDATHITVPTGCARFIHDLMHLTDLELSLRFKNLVQSTYHKDGGHFAAMEVPQTLYIDFVEFVEKVFTKPQPKL</sequence>
<gene>
    <name evidence="10" type="primary">EH1_1</name>
    <name evidence="10" type="ORF">g.9971</name>
</gene>
<dbReference type="EC" id="3.3.2.9" evidence="6"/>
<dbReference type="PANTHER" id="PTHR21661">
    <property type="entry name" value="EPOXIDE HYDROLASE 1-RELATED"/>
    <property type="match status" value="1"/>
</dbReference>
<organism evidence="10">
    <name type="scientific">Zeugodacus cucurbitae</name>
    <name type="common">Melon fruit fly</name>
    <name type="synonym">Bactrocera cucurbitae</name>
    <dbReference type="NCBI Taxonomy" id="28588"/>
    <lineage>
        <taxon>Eukaryota</taxon>
        <taxon>Metazoa</taxon>
        <taxon>Ecdysozoa</taxon>
        <taxon>Arthropoda</taxon>
        <taxon>Hexapoda</taxon>
        <taxon>Insecta</taxon>
        <taxon>Pterygota</taxon>
        <taxon>Neoptera</taxon>
        <taxon>Endopterygota</taxon>
        <taxon>Diptera</taxon>
        <taxon>Brachycera</taxon>
        <taxon>Muscomorpha</taxon>
        <taxon>Tephritoidea</taxon>
        <taxon>Tephritidae</taxon>
        <taxon>Zeugodacus</taxon>
        <taxon>Zeugodacus</taxon>
    </lineage>
</organism>
<feature type="active site" description="Proton donor" evidence="7">
    <location>
        <position position="377"/>
    </location>
</feature>
<feature type="signal peptide" evidence="8">
    <location>
        <begin position="1"/>
        <end position="18"/>
    </location>
</feature>
<protein>
    <recommendedName>
        <fullName evidence="6">Epoxide hydrolase</fullName>
        <ecNumber evidence="6">3.3.2.9</ecNumber>
    </recommendedName>
</protein>
<keyword evidence="4 6" id="KW-0058">Aromatic hydrocarbons catabolism</keyword>
<feature type="domain" description="Epoxide hydrolase N-terminal" evidence="9">
    <location>
        <begin position="54"/>
        <end position="165"/>
    </location>
</feature>
<evidence type="ECO:0000256" key="7">
    <source>
        <dbReference type="PIRSR" id="PIRSR001112-1"/>
    </source>
</evidence>
<reference evidence="10" key="1">
    <citation type="submission" date="2014-11" db="EMBL/GenBank/DDBJ databases">
        <authorList>
            <person name="Geib S."/>
        </authorList>
    </citation>
    <scope>NUCLEOTIDE SEQUENCE</scope>
</reference>
<dbReference type="InterPro" id="IPR010497">
    <property type="entry name" value="Epoxide_hydro_N"/>
</dbReference>
<dbReference type="InterPro" id="IPR000639">
    <property type="entry name" value="Epox_hydrolase-like"/>
</dbReference>
<dbReference type="Pfam" id="PF06441">
    <property type="entry name" value="EHN"/>
    <property type="match status" value="1"/>
</dbReference>
<evidence type="ECO:0000256" key="4">
    <source>
        <dbReference type="ARBA" id="ARBA00022797"/>
    </source>
</evidence>
<dbReference type="AlphaFoldDB" id="A0A0A1XTL2"/>
<keyword evidence="6" id="KW-0256">Endoplasmic reticulum</keyword>
<dbReference type="GO" id="GO:0033961">
    <property type="term" value="F:cis-stilbene-oxide hydrolase activity"/>
    <property type="evidence" value="ECO:0007669"/>
    <property type="project" value="UniProtKB-UniRule"/>
</dbReference>
<feature type="active site" description="Proton acceptor" evidence="7">
    <location>
        <position position="434"/>
    </location>
</feature>
<feature type="active site" description="Nucleophile" evidence="7">
    <location>
        <position position="231"/>
    </location>
</feature>
<proteinExistence type="inferred from homology"/>
<keyword evidence="6" id="KW-0472">Membrane</keyword>
<evidence type="ECO:0000256" key="3">
    <source>
        <dbReference type="ARBA" id="ARBA00010088"/>
    </source>
</evidence>
<evidence type="ECO:0000256" key="6">
    <source>
        <dbReference type="PIRNR" id="PIRNR001112"/>
    </source>
</evidence>
<name>A0A0A1XTL2_ZEUCU</name>
<dbReference type="InterPro" id="IPR016292">
    <property type="entry name" value="Epoxide_hydrolase"/>
</dbReference>